<dbReference type="InterPro" id="IPR000415">
    <property type="entry name" value="Nitroreductase-like"/>
</dbReference>
<dbReference type="AlphaFoldDB" id="A0A5S9P213"/>
<dbReference type="OrthoDB" id="9802510at2"/>
<accession>A0A5S9P213</accession>
<evidence type="ECO:0000256" key="1">
    <source>
        <dbReference type="ARBA" id="ARBA00022630"/>
    </source>
</evidence>
<dbReference type="SUPFAM" id="SSF55469">
    <property type="entry name" value="FMN-dependent nitroreductase-like"/>
    <property type="match status" value="1"/>
</dbReference>
<reference evidence="5 7" key="1">
    <citation type="submission" date="2019-11" db="EMBL/GenBank/DDBJ databases">
        <authorList>
            <person name="Holert J."/>
        </authorList>
    </citation>
    <scope>NUCLEOTIDE SEQUENCE [LARGE SCALE GENOMIC DNA]</scope>
    <source>
        <strain evidence="5">SB11_3</strain>
    </source>
</reference>
<sequence>MSELDVFSSIVRSRRSVRAFENREIPEDVLGEIFELAQTAPSNCNTQPWFAYVASGDACVRLRDALYTSVLGGEFDMDFPYLGKYEGVYKERQYDAAAQLYSAMGIAREEKDKRNAAFLRNFEFFGAPHVVFLFMREGFEVREAADVGMYAQNLMLSMQAHGVASCPQTALSFHAGKVREHLDVPENQKLLFGISFGYEDVNDPANDARVGRAPLAQTVKFVR</sequence>
<keyword evidence="7" id="KW-1185">Reference proteome</keyword>
<name>A0A5S9P213_9GAMM</name>
<evidence type="ECO:0000259" key="4">
    <source>
        <dbReference type="Pfam" id="PF00881"/>
    </source>
</evidence>
<keyword evidence="2" id="KW-0288">FMN</keyword>
<gene>
    <name evidence="5" type="primary">nfnB_2</name>
    <name evidence="6" type="synonym">nfnB_1</name>
    <name evidence="6" type="ORF">OPDIPICF_02648</name>
    <name evidence="5" type="ORF">OPDIPICF_04068</name>
</gene>
<evidence type="ECO:0000256" key="3">
    <source>
        <dbReference type="ARBA" id="ARBA00023002"/>
    </source>
</evidence>
<evidence type="ECO:0000256" key="2">
    <source>
        <dbReference type="ARBA" id="ARBA00022643"/>
    </source>
</evidence>
<dbReference type="CDD" id="cd02136">
    <property type="entry name" value="PnbA_NfnB-like"/>
    <property type="match status" value="1"/>
</dbReference>
<protein>
    <submittedName>
        <fullName evidence="5">Nitroreductase NfnB</fullName>
        <ecNumber evidence="5">1.-.-.-</ecNumber>
    </submittedName>
</protein>
<dbReference type="EC" id="1.-.-.-" evidence="5"/>
<feature type="domain" description="Nitroreductase" evidence="4">
    <location>
        <begin position="11"/>
        <end position="198"/>
    </location>
</feature>
<evidence type="ECO:0000313" key="7">
    <source>
        <dbReference type="Proteomes" id="UP000441399"/>
    </source>
</evidence>
<dbReference type="InterPro" id="IPR029479">
    <property type="entry name" value="Nitroreductase"/>
</dbReference>
<organism evidence="5 7">
    <name type="scientific">BD1-7 clade bacterium</name>
    <dbReference type="NCBI Taxonomy" id="2029982"/>
    <lineage>
        <taxon>Bacteria</taxon>
        <taxon>Pseudomonadati</taxon>
        <taxon>Pseudomonadota</taxon>
        <taxon>Gammaproteobacteria</taxon>
        <taxon>Cellvibrionales</taxon>
        <taxon>Spongiibacteraceae</taxon>
        <taxon>BD1-7 clade</taxon>
    </lineage>
</organism>
<dbReference type="GO" id="GO:0016491">
    <property type="term" value="F:oxidoreductase activity"/>
    <property type="evidence" value="ECO:0007669"/>
    <property type="project" value="UniProtKB-KW"/>
</dbReference>
<dbReference type="PANTHER" id="PTHR23026">
    <property type="entry name" value="NADPH NITROREDUCTASE"/>
    <property type="match status" value="1"/>
</dbReference>
<dbReference type="EMBL" id="CACSIO010000004">
    <property type="protein sequence ID" value="CAA0097310.1"/>
    <property type="molecule type" value="Genomic_DNA"/>
</dbReference>
<evidence type="ECO:0000313" key="6">
    <source>
        <dbReference type="EMBL" id="CAA0122668.1"/>
    </source>
</evidence>
<proteinExistence type="predicted"/>
<dbReference type="Pfam" id="PF00881">
    <property type="entry name" value="Nitroreductase"/>
    <property type="match status" value="1"/>
</dbReference>
<evidence type="ECO:0000313" key="5">
    <source>
        <dbReference type="EMBL" id="CAA0097310.1"/>
    </source>
</evidence>
<keyword evidence="1" id="KW-0285">Flavoprotein</keyword>
<dbReference type="PANTHER" id="PTHR23026:SF90">
    <property type="entry name" value="IODOTYROSINE DEIODINASE 1"/>
    <property type="match status" value="1"/>
</dbReference>
<dbReference type="EMBL" id="CACSIO010000045">
    <property type="protein sequence ID" value="CAA0122668.1"/>
    <property type="molecule type" value="Genomic_DNA"/>
</dbReference>
<dbReference type="InterPro" id="IPR050627">
    <property type="entry name" value="Nitroreductase/BluB"/>
</dbReference>
<dbReference type="Gene3D" id="3.40.109.10">
    <property type="entry name" value="NADH Oxidase"/>
    <property type="match status" value="1"/>
</dbReference>
<keyword evidence="3 5" id="KW-0560">Oxidoreductase</keyword>
<dbReference type="Proteomes" id="UP000441399">
    <property type="component" value="Unassembled WGS sequence"/>
</dbReference>